<evidence type="ECO:0000256" key="11">
    <source>
        <dbReference type="ARBA" id="ARBA00022840"/>
    </source>
</evidence>
<evidence type="ECO:0000256" key="1">
    <source>
        <dbReference type="ARBA" id="ARBA00000085"/>
    </source>
</evidence>
<keyword evidence="14 15" id="KW-0472">Membrane</keyword>
<keyword evidence="9" id="KW-0547">Nucleotide-binding</keyword>
<keyword evidence="6" id="KW-0597">Phosphoprotein</keyword>
<keyword evidence="12 15" id="KW-1133">Transmembrane helix</keyword>
<evidence type="ECO:0000313" key="18">
    <source>
        <dbReference type="EMBL" id="KIL74204.1"/>
    </source>
</evidence>
<dbReference type="SMART" id="SM00304">
    <property type="entry name" value="HAMP"/>
    <property type="match status" value="1"/>
</dbReference>
<evidence type="ECO:0000259" key="17">
    <source>
        <dbReference type="PROSITE" id="PS50885"/>
    </source>
</evidence>
<dbReference type="InterPro" id="IPR036097">
    <property type="entry name" value="HisK_dim/P_sf"/>
</dbReference>
<organism evidence="18 19">
    <name type="scientific">Bacillus badius</name>
    <dbReference type="NCBI Taxonomy" id="1455"/>
    <lineage>
        <taxon>Bacteria</taxon>
        <taxon>Bacillati</taxon>
        <taxon>Bacillota</taxon>
        <taxon>Bacilli</taxon>
        <taxon>Bacillales</taxon>
        <taxon>Bacillaceae</taxon>
        <taxon>Pseudobacillus</taxon>
    </lineage>
</organism>
<evidence type="ECO:0000256" key="10">
    <source>
        <dbReference type="ARBA" id="ARBA00022777"/>
    </source>
</evidence>
<evidence type="ECO:0000313" key="19">
    <source>
        <dbReference type="Proteomes" id="UP000031982"/>
    </source>
</evidence>
<feature type="domain" description="Histidine kinase" evidence="16">
    <location>
        <begin position="238"/>
        <end position="449"/>
    </location>
</feature>
<dbReference type="InterPro" id="IPR036890">
    <property type="entry name" value="HATPase_C_sf"/>
</dbReference>
<dbReference type="PROSITE" id="PS50885">
    <property type="entry name" value="HAMP"/>
    <property type="match status" value="1"/>
</dbReference>
<keyword evidence="13" id="KW-0902">Two-component regulatory system</keyword>
<dbReference type="Gene3D" id="6.10.340.10">
    <property type="match status" value="1"/>
</dbReference>
<dbReference type="PANTHER" id="PTHR45528">
    <property type="entry name" value="SENSOR HISTIDINE KINASE CPXA"/>
    <property type="match status" value="1"/>
</dbReference>
<dbReference type="EMBL" id="JXLP01000024">
    <property type="protein sequence ID" value="KIL74204.1"/>
    <property type="molecule type" value="Genomic_DNA"/>
</dbReference>
<evidence type="ECO:0000256" key="2">
    <source>
        <dbReference type="ARBA" id="ARBA00004651"/>
    </source>
</evidence>
<name>A0ABR5APF1_BACBA</name>
<proteinExistence type="predicted"/>
<evidence type="ECO:0000256" key="8">
    <source>
        <dbReference type="ARBA" id="ARBA00022692"/>
    </source>
</evidence>
<dbReference type="SUPFAM" id="SSF47384">
    <property type="entry name" value="Homodimeric domain of signal transducing histidine kinase"/>
    <property type="match status" value="1"/>
</dbReference>
<dbReference type="CDD" id="cd00082">
    <property type="entry name" value="HisKA"/>
    <property type="match status" value="1"/>
</dbReference>
<evidence type="ECO:0000259" key="16">
    <source>
        <dbReference type="PROSITE" id="PS50109"/>
    </source>
</evidence>
<comment type="caution">
    <text evidence="18">The sequence shown here is derived from an EMBL/GenBank/DDBJ whole genome shotgun (WGS) entry which is preliminary data.</text>
</comment>
<dbReference type="InterPro" id="IPR005467">
    <property type="entry name" value="His_kinase_dom"/>
</dbReference>
<keyword evidence="8 15" id="KW-0812">Transmembrane</keyword>
<evidence type="ECO:0000256" key="6">
    <source>
        <dbReference type="ARBA" id="ARBA00022553"/>
    </source>
</evidence>
<dbReference type="PANTHER" id="PTHR45528:SF1">
    <property type="entry name" value="SENSOR HISTIDINE KINASE CPXA"/>
    <property type="match status" value="1"/>
</dbReference>
<sequence>MSIKAKLSLLLVCWSLLILLIANAIIYFSYVKLTENREMENLKEIGEGLLEKVNTNDLFSPSMRPLLQSVLRDDGMIRIIDKENQVIIRTGEEDDLFNLPINHSAVNDTDMIRLDGDMIVVFTAPIFKNNQRIGTIELSRVLDDHLEDIEILLTILIGVSVLLIVLAVFFGKITSRIFLRPVSVIGTTMDNIQKYGLFEKIQLPQKKHDEIFQLADNFNRMIDYLEEIFQKQEQFISDASHELKTPLTVIENYASMLNRWGKDNPDLLNEGIETIQDESKRIKNMVEQLLDLAAINKQPFEIEVINITELCKQTAKRLEVATNRSIRVINDSKSILGLSNKEKFVQILFILLDNALKYSQKEVTVKVSQNEDRAVIQIMDQGIGIPENDIPRLFERFYRVDKSRTRATGGRGLGLAIAYSLIKQSDGFISIESELNKGTIVTVTLKASM</sequence>
<comment type="catalytic activity">
    <reaction evidence="1">
        <text>ATP + protein L-histidine = ADP + protein N-phospho-L-histidine.</text>
        <dbReference type="EC" id="2.7.13.3"/>
    </reaction>
</comment>
<dbReference type="SUPFAM" id="SSF55874">
    <property type="entry name" value="ATPase domain of HSP90 chaperone/DNA topoisomerase II/histidine kinase"/>
    <property type="match status" value="1"/>
</dbReference>
<dbReference type="InterPro" id="IPR041610">
    <property type="entry name" value="ArlS_N"/>
</dbReference>
<evidence type="ECO:0000256" key="13">
    <source>
        <dbReference type="ARBA" id="ARBA00023012"/>
    </source>
</evidence>
<keyword evidence="5" id="KW-1003">Cell membrane</keyword>
<dbReference type="InterPro" id="IPR003661">
    <property type="entry name" value="HisK_dim/P_dom"/>
</dbReference>
<keyword evidence="10 18" id="KW-0418">Kinase</keyword>
<dbReference type="GO" id="GO:0016301">
    <property type="term" value="F:kinase activity"/>
    <property type="evidence" value="ECO:0007669"/>
    <property type="project" value="UniProtKB-KW"/>
</dbReference>
<dbReference type="SMART" id="SM00388">
    <property type="entry name" value="HisKA"/>
    <property type="match status" value="1"/>
</dbReference>
<dbReference type="Gene3D" id="1.10.287.130">
    <property type="match status" value="1"/>
</dbReference>
<dbReference type="Proteomes" id="UP000031982">
    <property type="component" value="Unassembled WGS sequence"/>
</dbReference>
<dbReference type="PRINTS" id="PR00344">
    <property type="entry name" value="BCTRLSENSOR"/>
</dbReference>
<evidence type="ECO:0000256" key="4">
    <source>
        <dbReference type="ARBA" id="ARBA00015735"/>
    </source>
</evidence>
<feature type="domain" description="HAMP" evidence="17">
    <location>
        <begin position="176"/>
        <end position="230"/>
    </location>
</feature>
<dbReference type="SMART" id="SM00387">
    <property type="entry name" value="HATPase_c"/>
    <property type="match status" value="1"/>
</dbReference>
<dbReference type="Pfam" id="PF00512">
    <property type="entry name" value="HisKA"/>
    <property type="match status" value="1"/>
</dbReference>
<dbReference type="InterPro" id="IPR003660">
    <property type="entry name" value="HAMP_dom"/>
</dbReference>
<evidence type="ECO:0000256" key="7">
    <source>
        <dbReference type="ARBA" id="ARBA00022679"/>
    </source>
</evidence>
<protein>
    <recommendedName>
        <fullName evidence="4">Signal transduction histidine-protein kinase ArlS</fullName>
        <ecNumber evidence="3">2.7.13.3</ecNumber>
    </recommendedName>
</protein>
<feature type="transmembrane region" description="Helical" evidence="15">
    <location>
        <begin position="151"/>
        <end position="170"/>
    </location>
</feature>
<evidence type="ECO:0000256" key="5">
    <source>
        <dbReference type="ARBA" id="ARBA00022475"/>
    </source>
</evidence>
<comment type="subcellular location">
    <subcellularLocation>
        <location evidence="2">Cell membrane</location>
        <topology evidence="2">Multi-pass membrane protein</topology>
    </subcellularLocation>
</comment>
<dbReference type="EC" id="2.7.13.3" evidence="3"/>
<reference evidence="18 19" key="1">
    <citation type="submission" date="2015-01" db="EMBL/GenBank/DDBJ databases">
        <title>Genome Assembly of Bacillus badius MTCC 1458.</title>
        <authorList>
            <person name="Verma A."/>
            <person name="Khatri I."/>
            <person name="Mual P."/>
            <person name="Subramanian S."/>
            <person name="Krishnamurthi S."/>
        </authorList>
    </citation>
    <scope>NUCLEOTIDE SEQUENCE [LARGE SCALE GENOMIC DNA]</scope>
    <source>
        <strain evidence="18 19">MTCC 1458</strain>
    </source>
</reference>
<dbReference type="Pfam" id="PF02518">
    <property type="entry name" value="HATPase_c"/>
    <property type="match status" value="1"/>
</dbReference>
<evidence type="ECO:0000256" key="9">
    <source>
        <dbReference type="ARBA" id="ARBA00022741"/>
    </source>
</evidence>
<dbReference type="CDD" id="cd00075">
    <property type="entry name" value="HATPase"/>
    <property type="match status" value="1"/>
</dbReference>
<dbReference type="InterPro" id="IPR050398">
    <property type="entry name" value="HssS/ArlS-like"/>
</dbReference>
<evidence type="ECO:0000256" key="14">
    <source>
        <dbReference type="ARBA" id="ARBA00023136"/>
    </source>
</evidence>
<keyword evidence="7" id="KW-0808">Transferase</keyword>
<dbReference type="InterPro" id="IPR004358">
    <property type="entry name" value="Sig_transdc_His_kin-like_C"/>
</dbReference>
<evidence type="ECO:0000256" key="15">
    <source>
        <dbReference type="SAM" id="Phobius"/>
    </source>
</evidence>
<accession>A0ABR5APF1</accession>
<dbReference type="Pfam" id="PF18719">
    <property type="entry name" value="ArlS_N"/>
    <property type="match status" value="1"/>
</dbReference>
<evidence type="ECO:0000256" key="3">
    <source>
        <dbReference type="ARBA" id="ARBA00012438"/>
    </source>
</evidence>
<dbReference type="Gene3D" id="3.30.565.10">
    <property type="entry name" value="Histidine kinase-like ATPase, C-terminal domain"/>
    <property type="match status" value="1"/>
</dbReference>
<dbReference type="RefSeq" id="WP_041114475.1">
    <property type="nucleotide sequence ID" value="NZ_JARLVI010000052.1"/>
</dbReference>
<dbReference type="InterPro" id="IPR003594">
    <property type="entry name" value="HATPase_dom"/>
</dbReference>
<dbReference type="PROSITE" id="PS50109">
    <property type="entry name" value="HIS_KIN"/>
    <property type="match status" value="1"/>
</dbReference>
<keyword evidence="19" id="KW-1185">Reference proteome</keyword>
<gene>
    <name evidence="18" type="ORF">SD77_2859</name>
</gene>
<evidence type="ECO:0000256" key="12">
    <source>
        <dbReference type="ARBA" id="ARBA00022989"/>
    </source>
</evidence>
<keyword evidence="11" id="KW-0067">ATP-binding</keyword>